<protein>
    <recommendedName>
        <fullName evidence="4">Holin-X, holin superfamily III</fullName>
    </recommendedName>
</protein>
<feature type="transmembrane region" description="Helical" evidence="1">
    <location>
        <begin position="55"/>
        <end position="79"/>
    </location>
</feature>
<keyword evidence="1" id="KW-0472">Membrane</keyword>
<dbReference type="Proteomes" id="UP001143370">
    <property type="component" value="Unassembled WGS sequence"/>
</dbReference>
<dbReference type="RefSeq" id="WP_213369226.1">
    <property type="nucleotide sequence ID" value="NZ_BSFJ01000008.1"/>
</dbReference>
<accession>A0A9W6J6X9</accession>
<evidence type="ECO:0008006" key="4">
    <source>
        <dbReference type="Google" id="ProtNLM"/>
    </source>
</evidence>
<organism evidence="2 3">
    <name type="scientific">Ancylobacter dichloromethanicus</name>
    <dbReference type="NCBI Taxonomy" id="518825"/>
    <lineage>
        <taxon>Bacteria</taxon>
        <taxon>Pseudomonadati</taxon>
        <taxon>Pseudomonadota</taxon>
        <taxon>Alphaproteobacteria</taxon>
        <taxon>Hyphomicrobiales</taxon>
        <taxon>Xanthobacteraceae</taxon>
        <taxon>Ancylobacter</taxon>
    </lineage>
</organism>
<feature type="transmembrane region" description="Helical" evidence="1">
    <location>
        <begin position="116"/>
        <end position="136"/>
    </location>
</feature>
<keyword evidence="1" id="KW-1133">Transmembrane helix</keyword>
<dbReference type="Pfam" id="PF07332">
    <property type="entry name" value="Phage_holin_3_6"/>
    <property type="match status" value="1"/>
</dbReference>
<feature type="transmembrane region" description="Helical" evidence="1">
    <location>
        <begin position="91"/>
        <end position="110"/>
    </location>
</feature>
<proteinExistence type="predicted"/>
<evidence type="ECO:0000313" key="3">
    <source>
        <dbReference type="Proteomes" id="UP001143370"/>
    </source>
</evidence>
<sequence>MLRLLLSIFGAELRLTVRRAANTALLLAIGGLLVALSVLFFIAATFIVLAERYDALTAALVLGGGTLVVGLIFFLVALLRNRRRPGAFGGYGGYGAFGAAPPVAGVPPAAPPTPSPGLNTTLGIAAGAAIIGLILGRRV</sequence>
<feature type="transmembrane region" description="Helical" evidence="1">
    <location>
        <begin position="24"/>
        <end position="49"/>
    </location>
</feature>
<dbReference type="InterPro" id="IPR009937">
    <property type="entry name" value="Phage_holin_3_6"/>
</dbReference>
<keyword evidence="3" id="KW-1185">Reference proteome</keyword>
<dbReference type="AlphaFoldDB" id="A0A9W6J6X9"/>
<gene>
    <name evidence="2" type="ORF">GCM10017643_20420</name>
</gene>
<evidence type="ECO:0000313" key="2">
    <source>
        <dbReference type="EMBL" id="GLK71926.1"/>
    </source>
</evidence>
<reference evidence="2" key="1">
    <citation type="journal article" date="2014" name="Int. J. Syst. Evol. Microbiol.">
        <title>Complete genome sequence of Corynebacterium casei LMG S-19264T (=DSM 44701T), isolated from a smear-ripened cheese.</title>
        <authorList>
            <consortium name="US DOE Joint Genome Institute (JGI-PGF)"/>
            <person name="Walter F."/>
            <person name="Albersmeier A."/>
            <person name="Kalinowski J."/>
            <person name="Ruckert C."/>
        </authorList>
    </citation>
    <scope>NUCLEOTIDE SEQUENCE</scope>
    <source>
        <strain evidence="2">VKM B-2484</strain>
    </source>
</reference>
<evidence type="ECO:0000256" key="1">
    <source>
        <dbReference type="SAM" id="Phobius"/>
    </source>
</evidence>
<reference evidence="2" key="2">
    <citation type="submission" date="2023-01" db="EMBL/GenBank/DDBJ databases">
        <authorList>
            <person name="Sun Q."/>
            <person name="Evtushenko L."/>
        </authorList>
    </citation>
    <scope>NUCLEOTIDE SEQUENCE</scope>
    <source>
        <strain evidence="2">VKM B-2484</strain>
    </source>
</reference>
<name>A0A9W6J6X9_9HYPH</name>
<comment type="caution">
    <text evidence="2">The sequence shown here is derived from an EMBL/GenBank/DDBJ whole genome shotgun (WGS) entry which is preliminary data.</text>
</comment>
<keyword evidence="1" id="KW-0812">Transmembrane</keyword>
<dbReference type="EMBL" id="BSFJ01000008">
    <property type="protein sequence ID" value="GLK71926.1"/>
    <property type="molecule type" value="Genomic_DNA"/>
</dbReference>